<evidence type="ECO:0000256" key="15">
    <source>
        <dbReference type="SAM" id="Phobius"/>
    </source>
</evidence>
<feature type="transmembrane region" description="Helical" evidence="15">
    <location>
        <begin position="128"/>
        <end position="146"/>
    </location>
</feature>
<dbReference type="GO" id="GO:0006816">
    <property type="term" value="P:calcium ion transport"/>
    <property type="evidence" value="ECO:0007669"/>
    <property type="project" value="UniProtKB-KW"/>
</dbReference>
<evidence type="ECO:0000256" key="12">
    <source>
        <dbReference type="ARBA" id="ARBA00023136"/>
    </source>
</evidence>
<keyword evidence="8" id="KW-0256">Endoplasmic reticulum</keyword>
<feature type="compositionally biased region" description="Low complexity" evidence="14">
    <location>
        <begin position="200"/>
        <end position="209"/>
    </location>
</feature>
<dbReference type="PANTHER" id="PTHR15929">
    <property type="entry name" value="STORE-OPERATED CALCIUM ENTRY-ASSOCIATED REGULATORY FACTOR"/>
    <property type="match status" value="1"/>
</dbReference>
<accession>A0A9P5N6J1</accession>
<feature type="region of interest" description="Disordered" evidence="14">
    <location>
        <begin position="251"/>
        <end position="311"/>
    </location>
</feature>
<dbReference type="AlphaFoldDB" id="A0A9P5N6J1"/>
<keyword evidence="5" id="KW-0109">Calcium transport</keyword>
<keyword evidence="7" id="KW-0732">Signal</keyword>
<feature type="region of interest" description="Disordered" evidence="14">
    <location>
        <begin position="154"/>
        <end position="213"/>
    </location>
</feature>
<keyword evidence="17" id="KW-1185">Reference proteome</keyword>
<evidence type="ECO:0000256" key="4">
    <source>
        <dbReference type="ARBA" id="ARBA00022448"/>
    </source>
</evidence>
<dbReference type="OrthoDB" id="20303at2759"/>
<keyword evidence="11" id="KW-0406">Ion transport</keyword>
<organism evidence="16 17">
    <name type="scientific">Gymnopilus junonius</name>
    <name type="common">Spectacular rustgill mushroom</name>
    <name type="synonym">Gymnopilus spectabilis subsp. junonius</name>
    <dbReference type="NCBI Taxonomy" id="109634"/>
    <lineage>
        <taxon>Eukaryota</taxon>
        <taxon>Fungi</taxon>
        <taxon>Dikarya</taxon>
        <taxon>Basidiomycota</taxon>
        <taxon>Agaricomycotina</taxon>
        <taxon>Agaricomycetes</taxon>
        <taxon>Agaricomycetidae</taxon>
        <taxon>Agaricales</taxon>
        <taxon>Agaricineae</taxon>
        <taxon>Hymenogastraceae</taxon>
        <taxon>Gymnopilus</taxon>
    </lineage>
</organism>
<comment type="similarity">
    <text evidence="2">Belongs to the SARAF family.</text>
</comment>
<feature type="compositionally biased region" description="Low complexity" evidence="14">
    <location>
        <begin position="262"/>
        <end position="283"/>
    </location>
</feature>
<comment type="caution">
    <text evidence="16">The sequence shown here is derived from an EMBL/GenBank/DDBJ whole genome shotgun (WGS) entry which is preliminary data.</text>
</comment>
<evidence type="ECO:0000256" key="10">
    <source>
        <dbReference type="ARBA" id="ARBA00022989"/>
    </source>
</evidence>
<dbReference type="InterPro" id="IPR009567">
    <property type="entry name" value="SARAF"/>
</dbReference>
<evidence type="ECO:0000256" key="11">
    <source>
        <dbReference type="ARBA" id="ARBA00023065"/>
    </source>
</evidence>
<comment type="subcellular location">
    <subcellularLocation>
        <location evidence="1">Endoplasmic reticulum membrane</location>
        <topology evidence="1">Single-pass type I membrane protein</topology>
    </subcellularLocation>
</comment>
<sequence>MSKVELAKVKSLTFYQNAYTTARRTSVLPQLVCVGKPCEIFQPEVVRCESLGGSGTDIDWKCEADLPDSLRFGKVEVSCEGWSKPGDPNILKGSCSLEYRLVQVPDALRNGKTYSPLFQSNSYDWPAIIFYVLWFAFLAIVVYSFFMSCLRNTNNTTPRAPRPPGYNPRSTGSGGSGGWFPGDHHDGPRDPPPPPYSKAPPSQSQGQSGWQNWRPGFWTGAALGGIANHLWNGRQRDEPPRRNFYDWERFQRPQTAPPPQPQARSWSSFMGGSSSGYRRPSSSWQNEDRGEGSSNLGSMRRSTGLGGTNVR</sequence>
<keyword evidence="9" id="KW-0106">Calcium</keyword>
<dbReference type="Proteomes" id="UP000724874">
    <property type="component" value="Unassembled WGS sequence"/>
</dbReference>
<keyword evidence="4" id="KW-0813">Transport</keyword>
<name>A0A9P5N6J1_GYMJU</name>
<proteinExistence type="inferred from homology"/>
<evidence type="ECO:0000256" key="13">
    <source>
        <dbReference type="ARBA" id="ARBA00031116"/>
    </source>
</evidence>
<feature type="compositionally biased region" description="Polar residues" evidence="14">
    <location>
        <begin position="292"/>
        <end position="301"/>
    </location>
</feature>
<evidence type="ECO:0000256" key="8">
    <source>
        <dbReference type="ARBA" id="ARBA00022824"/>
    </source>
</evidence>
<evidence type="ECO:0000256" key="1">
    <source>
        <dbReference type="ARBA" id="ARBA00004115"/>
    </source>
</evidence>
<dbReference type="GO" id="GO:2001256">
    <property type="term" value="P:regulation of store-operated calcium entry"/>
    <property type="evidence" value="ECO:0007669"/>
    <property type="project" value="InterPro"/>
</dbReference>
<gene>
    <name evidence="16" type="ORF">CPB84DRAFT_1819429</name>
</gene>
<reference evidence="16" key="1">
    <citation type="submission" date="2020-11" db="EMBL/GenBank/DDBJ databases">
        <authorList>
            <consortium name="DOE Joint Genome Institute"/>
            <person name="Ahrendt S."/>
            <person name="Riley R."/>
            <person name="Andreopoulos W."/>
            <person name="LaButti K."/>
            <person name="Pangilinan J."/>
            <person name="Ruiz-duenas F.J."/>
            <person name="Barrasa J.M."/>
            <person name="Sanchez-Garcia M."/>
            <person name="Camarero S."/>
            <person name="Miyauchi S."/>
            <person name="Serrano A."/>
            <person name="Linde D."/>
            <person name="Babiker R."/>
            <person name="Drula E."/>
            <person name="Ayuso-Fernandez I."/>
            <person name="Pacheco R."/>
            <person name="Padilla G."/>
            <person name="Ferreira P."/>
            <person name="Barriuso J."/>
            <person name="Kellner H."/>
            <person name="Castanera R."/>
            <person name="Alfaro M."/>
            <person name="Ramirez L."/>
            <person name="Pisabarro A.G."/>
            <person name="Kuo A."/>
            <person name="Tritt A."/>
            <person name="Lipzen A."/>
            <person name="He G."/>
            <person name="Yan M."/>
            <person name="Ng V."/>
            <person name="Cullen D."/>
            <person name="Martin F."/>
            <person name="Rosso M.-N."/>
            <person name="Henrissat B."/>
            <person name="Hibbett D."/>
            <person name="Martinez A.T."/>
            <person name="Grigoriev I.V."/>
        </authorList>
    </citation>
    <scope>NUCLEOTIDE SEQUENCE</scope>
    <source>
        <strain evidence="16">AH 44721</strain>
    </source>
</reference>
<keyword evidence="10 15" id="KW-1133">Transmembrane helix</keyword>
<evidence type="ECO:0000256" key="6">
    <source>
        <dbReference type="ARBA" id="ARBA00022692"/>
    </source>
</evidence>
<protein>
    <recommendedName>
        <fullName evidence="3">Store-operated calcium entry-associated regulatory factor</fullName>
    </recommendedName>
    <alternativeName>
        <fullName evidence="13">Transmembrane protein 66</fullName>
    </alternativeName>
</protein>
<evidence type="ECO:0000256" key="14">
    <source>
        <dbReference type="SAM" id="MobiDB-lite"/>
    </source>
</evidence>
<keyword evidence="12 15" id="KW-0472">Membrane</keyword>
<evidence type="ECO:0000256" key="9">
    <source>
        <dbReference type="ARBA" id="ARBA00022837"/>
    </source>
</evidence>
<evidence type="ECO:0000313" key="16">
    <source>
        <dbReference type="EMBL" id="KAF8868239.1"/>
    </source>
</evidence>
<dbReference type="GO" id="GO:0005789">
    <property type="term" value="C:endoplasmic reticulum membrane"/>
    <property type="evidence" value="ECO:0007669"/>
    <property type="project" value="UniProtKB-SubCell"/>
</dbReference>
<evidence type="ECO:0000313" key="17">
    <source>
        <dbReference type="Proteomes" id="UP000724874"/>
    </source>
</evidence>
<dbReference type="Pfam" id="PF06682">
    <property type="entry name" value="SARAF"/>
    <property type="match status" value="1"/>
</dbReference>
<evidence type="ECO:0000256" key="7">
    <source>
        <dbReference type="ARBA" id="ARBA00022729"/>
    </source>
</evidence>
<dbReference type="PANTHER" id="PTHR15929:SF0">
    <property type="entry name" value="STORE-OPERATED CALCIUM ENTRY-ASSOCIATED REGULATORY FACTOR"/>
    <property type="match status" value="1"/>
</dbReference>
<evidence type="ECO:0000256" key="5">
    <source>
        <dbReference type="ARBA" id="ARBA00022568"/>
    </source>
</evidence>
<dbReference type="EMBL" id="JADNYJ010000744">
    <property type="protein sequence ID" value="KAF8868239.1"/>
    <property type="molecule type" value="Genomic_DNA"/>
</dbReference>
<evidence type="ECO:0000256" key="3">
    <source>
        <dbReference type="ARBA" id="ARBA00016584"/>
    </source>
</evidence>
<evidence type="ECO:0000256" key="2">
    <source>
        <dbReference type="ARBA" id="ARBA00006833"/>
    </source>
</evidence>
<keyword evidence="6 15" id="KW-0812">Transmembrane</keyword>